<feature type="region of interest" description="Disordered" evidence="2">
    <location>
        <begin position="202"/>
        <end position="228"/>
    </location>
</feature>
<organism evidence="3 4">
    <name type="scientific">Halosaccharopolyspora lacisalsi</name>
    <dbReference type="NCBI Taxonomy" id="1000566"/>
    <lineage>
        <taxon>Bacteria</taxon>
        <taxon>Bacillati</taxon>
        <taxon>Actinomycetota</taxon>
        <taxon>Actinomycetes</taxon>
        <taxon>Pseudonocardiales</taxon>
        <taxon>Pseudonocardiaceae</taxon>
        <taxon>Halosaccharopolyspora</taxon>
    </lineage>
</organism>
<dbReference type="GO" id="GO:0016137">
    <property type="term" value="P:glycoside metabolic process"/>
    <property type="evidence" value="ECO:0007669"/>
    <property type="project" value="UniProtKB-ARBA"/>
</dbReference>
<dbReference type="GO" id="GO:0016811">
    <property type="term" value="F:hydrolase activity, acting on carbon-nitrogen (but not peptide) bonds, in linear amides"/>
    <property type="evidence" value="ECO:0007669"/>
    <property type="project" value="TreeGrafter"/>
</dbReference>
<dbReference type="EMBL" id="JACGWZ010000002">
    <property type="protein sequence ID" value="MBA8824949.1"/>
    <property type="molecule type" value="Genomic_DNA"/>
</dbReference>
<dbReference type="Pfam" id="PF02585">
    <property type="entry name" value="PIG-L"/>
    <property type="match status" value="1"/>
</dbReference>
<dbReference type="RefSeq" id="WP_182544123.1">
    <property type="nucleotide sequence ID" value="NZ_JACGWZ010000002.1"/>
</dbReference>
<evidence type="ECO:0000313" key="3">
    <source>
        <dbReference type="EMBL" id="MBA8824949.1"/>
    </source>
</evidence>
<dbReference type="Proteomes" id="UP000569329">
    <property type="component" value="Unassembled WGS sequence"/>
</dbReference>
<dbReference type="Gene3D" id="3.40.50.10320">
    <property type="entry name" value="LmbE-like"/>
    <property type="match status" value="1"/>
</dbReference>
<sequence>MSPNPSPVTSEPEWLETLARCDAGPPDTAAWSRAAVIAAHPDDECLALGGFLQALRAHGVEVRIIVATDGEAAFPGLDAVARTRLARERRRELHAAVRAHGLGRVPVTWLGLPDSGLAEAERELVSSLRPLLAAVDATVAPWPLDPHPDHRAIGRATAAATPLSARFWSYPVWMWHWMRPDEAEIPWQRAAVQRLSPEQRARKSAGLAEFTSQLSPAPDGGEPVLPPQVLAHFDRDVEVLFEESP</sequence>
<evidence type="ECO:0000256" key="1">
    <source>
        <dbReference type="ARBA" id="ARBA00022833"/>
    </source>
</evidence>
<protein>
    <submittedName>
        <fullName evidence="3">LmbE family N-acetylglucosaminyl deacetylase</fullName>
    </submittedName>
</protein>
<evidence type="ECO:0000256" key="2">
    <source>
        <dbReference type="SAM" id="MobiDB-lite"/>
    </source>
</evidence>
<evidence type="ECO:0000313" key="4">
    <source>
        <dbReference type="Proteomes" id="UP000569329"/>
    </source>
</evidence>
<keyword evidence="4" id="KW-1185">Reference proteome</keyword>
<dbReference type="InterPro" id="IPR024078">
    <property type="entry name" value="LmbE-like_dom_sf"/>
</dbReference>
<comment type="caution">
    <text evidence="3">The sequence shown here is derived from an EMBL/GenBank/DDBJ whole genome shotgun (WGS) entry which is preliminary data.</text>
</comment>
<reference evidence="3 4" key="1">
    <citation type="submission" date="2020-07" db="EMBL/GenBank/DDBJ databases">
        <title>Sequencing the genomes of 1000 actinobacteria strains.</title>
        <authorList>
            <person name="Klenk H.-P."/>
        </authorList>
    </citation>
    <scope>NUCLEOTIDE SEQUENCE [LARGE SCALE GENOMIC DNA]</scope>
    <source>
        <strain evidence="3 4">DSM 45975</strain>
    </source>
</reference>
<gene>
    <name evidence="3" type="ORF">FHX42_002296</name>
</gene>
<accession>A0A839DW08</accession>
<proteinExistence type="predicted"/>
<dbReference type="AlphaFoldDB" id="A0A839DW08"/>
<dbReference type="PANTHER" id="PTHR12993">
    <property type="entry name" value="N-ACETYLGLUCOSAMINYL-PHOSPHATIDYLINOSITOL DE-N-ACETYLASE-RELATED"/>
    <property type="match status" value="1"/>
</dbReference>
<dbReference type="PANTHER" id="PTHR12993:SF11">
    <property type="entry name" value="N-ACETYLGLUCOSAMINYL-PHOSPHATIDYLINOSITOL DE-N-ACETYLASE"/>
    <property type="match status" value="1"/>
</dbReference>
<name>A0A839DW08_9PSEU</name>
<dbReference type="SUPFAM" id="SSF102588">
    <property type="entry name" value="LmbE-like"/>
    <property type="match status" value="1"/>
</dbReference>
<keyword evidence="1" id="KW-0862">Zinc</keyword>
<dbReference type="InterPro" id="IPR003737">
    <property type="entry name" value="GlcNAc_PI_deacetylase-related"/>
</dbReference>